<protein>
    <recommendedName>
        <fullName evidence="4">Methyl-accepting transducer domain-containing protein</fullName>
    </recommendedName>
</protein>
<dbReference type="CDD" id="cd11386">
    <property type="entry name" value="MCP_signal"/>
    <property type="match status" value="1"/>
</dbReference>
<dbReference type="GO" id="GO:0020037">
    <property type="term" value="F:heme binding"/>
    <property type="evidence" value="ECO:0007669"/>
    <property type="project" value="InterPro"/>
</dbReference>
<sequence length="417" mass="47089">MHQVIEEGTITINATDELNQQLKLINLTTKDLGRLKEIKPLVQEHIESLVDKFYEDINHNGTLDELVEKNGGPGKLKHYLKGHIEEVFSGCIDKDFVQKRLNIARLNVQVGLKPKWYLCGFQNLLWSIVQTYKNQVYHIADYEQYMSAVTKILSLEQQLVLEAYEEVRDSMHGAENKKRQQLLNQMDHTSINLVDISTENSAAVQQIVSQSTQIVTFSQKATEMASEVEIRSNKGMTQLQKQSEEMEQVKCLMKTIQEEMKELKDISTKINNIVGLVTSIADQTNLLALNAAIEAARAGEAGKGFSVVASEVKKLAEQTKMSVSDVSDLIEATNKQISQVSSYIEEVDDSISEDAKQLQQLRTFFEEIVSTMKETKNQNALVEEQLNEFDEAIQQISSSVEQVSTIAQQLVEMRNGE</sequence>
<dbReference type="PANTHER" id="PTHR32089">
    <property type="entry name" value="METHYL-ACCEPTING CHEMOTAXIS PROTEIN MCPB"/>
    <property type="match status" value="1"/>
</dbReference>
<dbReference type="Pfam" id="PF00015">
    <property type="entry name" value="MCPsignal"/>
    <property type="match status" value="1"/>
</dbReference>
<dbReference type="InterPro" id="IPR039379">
    <property type="entry name" value="Protoglobin_sensor_dom"/>
</dbReference>
<feature type="coiled-coil region" evidence="3">
    <location>
        <begin position="239"/>
        <end position="266"/>
    </location>
</feature>
<dbReference type="SMART" id="SM00283">
    <property type="entry name" value="MA"/>
    <property type="match status" value="1"/>
</dbReference>
<dbReference type="InterPro" id="IPR004089">
    <property type="entry name" value="MCPsignal_dom"/>
</dbReference>
<evidence type="ECO:0000313" key="5">
    <source>
        <dbReference type="EMBL" id="KOO46685.1"/>
    </source>
</evidence>
<comment type="caution">
    <text evidence="5">The sequence shown here is derived from an EMBL/GenBank/DDBJ whole genome shotgun (WGS) entry which is preliminary data.</text>
</comment>
<dbReference type="InterPro" id="IPR009050">
    <property type="entry name" value="Globin-like_sf"/>
</dbReference>
<dbReference type="CDD" id="cd01068">
    <property type="entry name" value="globin_sensor"/>
    <property type="match status" value="1"/>
</dbReference>
<accession>A0A0M0L6H4</accession>
<dbReference type="InterPro" id="IPR044398">
    <property type="entry name" value="Globin-sensor_dom"/>
</dbReference>
<dbReference type="AlphaFoldDB" id="A0A0M0L6H4"/>
<dbReference type="SUPFAM" id="SSF58104">
    <property type="entry name" value="Methyl-accepting chemotaxis protein (MCP) signaling domain"/>
    <property type="match status" value="1"/>
</dbReference>
<dbReference type="EMBL" id="LILC01000013">
    <property type="protein sequence ID" value="KOO46685.1"/>
    <property type="molecule type" value="Genomic_DNA"/>
</dbReference>
<feature type="domain" description="Methyl-accepting transducer" evidence="4">
    <location>
        <begin position="199"/>
        <end position="411"/>
    </location>
</feature>
<dbReference type="GO" id="GO:0019825">
    <property type="term" value="F:oxygen binding"/>
    <property type="evidence" value="ECO:0007669"/>
    <property type="project" value="InterPro"/>
</dbReference>
<dbReference type="Gene3D" id="1.10.490.10">
    <property type="entry name" value="Globins"/>
    <property type="match status" value="1"/>
</dbReference>
<dbReference type="PATRIC" id="fig|284581.3.peg.2396"/>
<reference evidence="6" key="1">
    <citation type="submission" date="2015-08" db="EMBL/GenBank/DDBJ databases">
        <title>Fjat-14210 dsm16467.</title>
        <authorList>
            <person name="Liu B."/>
            <person name="Wang J."/>
            <person name="Zhu Y."/>
            <person name="Liu G."/>
            <person name="Chen Q."/>
            <person name="Chen Z."/>
            <person name="Lan J."/>
            <person name="Che J."/>
            <person name="Ge C."/>
            <person name="Shi H."/>
            <person name="Pan Z."/>
            <person name="Liu X."/>
        </authorList>
    </citation>
    <scope>NUCLEOTIDE SEQUENCE [LARGE SCALE GENOMIC DNA]</scope>
    <source>
        <strain evidence="6">DSM 16467</strain>
    </source>
</reference>
<keyword evidence="1 2" id="KW-0807">Transducer</keyword>
<dbReference type="GO" id="GO:0007165">
    <property type="term" value="P:signal transduction"/>
    <property type="evidence" value="ECO:0007669"/>
    <property type="project" value="UniProtKB-KW"/>
</dbReference>
<evidence type="ECO:0000256" key="2">
    <source>
        <dbReference type="PROSITE-ProRule" id="PRU00284"/>
    </source>
</evidence>
<proteinExistence type="predicted"/>
<gene>
    <name evidence="5" type="ORF">AMD01_11410</name>
</gene>
<dbReference type="InterPro" id="IPR012292">
    <property type="entry name" value="Globin/Proto"/>
</dbReference>
<name>A0A0M0L6H4_9BACI</name>
<dbReference type="Pfam" id="PF11563">
    <property type="entry name" value="Protoglobin"/>
    <property type="match status" value="1"/>
</dbReference>
<dbReference type="SUPFAM" id="SSF46458">
    <property type="entry name" value="Globin-like"/>
    <property type="match status" value="1"/>
</dbReference>
<evidence type="ECO:0000256" key="3">
    <source>
        <dbReference type="SAM" id="Coils"/>
    </source>
</evidence>
<dbReference type="Proteomes" id="UP000037558">
    <property type="component" value="Unassembled WGS sequence"/>
</dbReference>
<dbReference type="PANTHER" id="PTHR32089:SF118">
    <property type="entry name" value="HEME-BASED AEROTACTIC TRANSDUCER HEMAT"/>
    <property type="match status" value="1"/>
</dbReference>
<organism evidence="5 6">
    <name type="scientific">Priestia koreensis</name>
    <dbReference type="NCBI Taxonomy" id="284581"/>
    <lineage>
        <taxon>Bacteria</taxon>
        <taxon>Bacillati</taxon>
        <taxon>Bacillota</taxon>
        <taxon>Bacilli</taxon>
        <taxon>Bacillales</taxon>
        <taxon>Bacillaceae</taxon>
        <taxon>Priestia</taxon>
    </lineage>
</organism>
<dbReference type="PROSITE" id="PS50111">
    <property type="entry name" value="CHEMOTAXIS_TRANSDUC_2"/>
    <property type="match status" value="1"/>
</dbReference>
<dbReference type="STRING" id="284581.AMD01_11410"/>
<evidence type="ECO:0000259" key="4">
    <source>
        <dbReference type="PROSITE" id="PS50111"/>
    </source>
</evidence>
<keyword evidence="6" id="KW-1185">Reference proteome</keyword>
<keyword evidence="3" id="KW-0175">Coiled coil</keyword>
<evidence type="ECO:0000313" key="6">
    <source>
        <dbReference type="Proteomes" id="UP000037558"/>
    </source>
</evidence>
<evidence type="ECO:0000256" key="1">
    <source>
        <dbReference type="ARBA" id="ARBA00023224"/>
    </source>
</evidence>
<dbReference type="Gene3D" id="1.10.287.950">
    <property type="entry name" value="Methyl-accepting chemotaxis protein"/>
    <property type="match status" value="1"/>
</dbReference>
<dbReference type="GO" id="GO:0016020">
    <property type="term" value="C:membrane"/>
    <property type="evidence" value="ECO:0007669"/>
    <property type="project" value="InterPro"/>
</dbReference>